<evidence type="ECO:0000256" key="3">
    <source>
        <dbReference type="SAM" id="SignalP"/>
    </source>
</evidence>
<keyword evidence="2" id="KW-0472">Membrane</keyword>
<reference evidence="4" key="1">
    <citation type="submission" date="2022-10" db="EMBL/GenBank/DDBJ databases">
        <title>The complete genomes of actinobacterial strains from the NBC collection.</title>
        <authorList>
            <person name="Joergensen T.S."/>
            <person name="Alvarez Arevalo M."/>
            <person name="Sterndorff E.B."/>
            <person name="Faurdal D."/>
            <person name="Vuksanovic O."/>
            <person name="Mourched A.-S."/>
            <person name="Charusanti P."/>
            <person name="Shaw S."/>
            <person name="Blin K."/>
            <person name="Weber T."/>
        </authorList>
    </citation>
    <scope>NUCLEOTIDE SEQUENCE</scope>
    <source>
        <strain evidence="4">NBC_01401</strain>
    </source>
</reference>
<keyword evidence="2" id="KW-1133">Transmembrane helix</keyword>
<feature type="signal peptide" evidence="3">
    <location>
        <begin position="1"/>
        <end position="29"/>
    </location>
</feature>
<accession>A0AAU3H7K8</accession>
<evidence type="ECO:0008006" key="5">
    <source>
        <dbReference type="Google" id="ProtNLM"/>
    </source>
</evidence>
<dbReference type="AlphaFoldDB" id="A0AAU3H7K8"/>
<dbReference type="EMBL" id="CP109535">
    <property type="protein sequence ID" value="WTZ00014.1"/>
    <property type="molecule type" value="Genomic_DNA"/>
</dbReference>
<gene>
    <name evidence="4" type="ORF">OG626_01420</name>
</gene>
<proteinExistence type="predicted"/>
<keyword evidence="2" id="KW-0812">Transmembrane</keyword>
<evidence type="ECO:0000256" key="1">
    <source>
        <dbReference type="SAM" id="MobiDB-lite"/>
    </source>
</evidence>
<evidence type="ECO:0000256" key="2">
    <source>
        <dbReference type="SAM" id="Phobius"/>
    </source>
</evidence>
<sequence length="119" mass="11648">MSLRPTLRTAVLAAVGLGAVLLPSAAAVADDATPTPVPAERTESPSAARQDAKPSEAPTPVPADSVPAGKMPRGGVDAGERPAQGAGDTALYGSAAGAVLLAGAGVLVMRRRSAAQRNG</sequence>
<keyword evidence="3" id="KW-0732">Signal</keyword>
<feature type="chain" id="PRO_5044018902" description="Tat pathway signal sequence domain protein" evidence="3">
    <location>
        <begin position="30"/>
        <end position="119"/>
    </location>
</feature>
<feature type="region of interest" description="Disordered" evidence="1">
    <location>
        <begin position="27"/>
        <end position="89"/>
    </location>
</feature>
<feature type="transmembrane region" description="Helical" evidence="2">
    <location>
        <begin position="90"/>
        <end position="109"/>
    </location>
</feature>
<protein>
    <recommendedName>
        <fullName evidence="5">Tat pathway signal sequence domain protein</fullName>
    </recommendedName>
</protein>
<evidence type="ECO:0000313" key="4">
    <source>
        <dbReference type="EMBL" id="WTZ00014.1"/>
    </source>
</evidence>
<organism evidence="4">
    <name type="scientific">Streptomyces sp. NBC_01401</name>
    <dbReference type="NCBI Taxonomy" id="2903854"/>
    <lineage>
        <taxon>Bacteria</taxon>
        <taxon>Bacillati</taxon>
        <taxon>Actinomycetota</taxon>
        <taxon>Actinomycetes</taxon>
        <taxon>Kitasatosporales</taxon>
        <taxon>Streptomycetaceae</taxon>
        <taxon>Streptomyces</taxon>
    </lineage>
</organism>
<name>A0AAU3H7K8_9ACTN</name>